<evidence type="ECO:0000256" key="5">
    <source>
        <dbReference type="ARBA" id="ARBA00022801"/>
    </source>
</evidence>
<evidence type="ECO:0000256" key="4">
    <source>
        <dbReference type="ARBA" id="ARBA00022723"/>
    </source>
</evidence>
<dbReference type="PIRSF" id="PIRSF001235">
    <property type="entry name" value="Amidase_carbamoylase"/>
    <property type="match status" value="1"/>
</dbReference>
<dbReference type="CDD" id="cd03884">
    <property type="entry name" value="M20_bAS"/>
    <property type="match status" value="1"/>
</dbReference>
<dbReference type="Gene3D" id="3.30.70.360">
    <property type="match status" value="1"/>
</dbReference>
<dbReference type="NCBIfam" id="NF006771">
    <property type="entry name" value="PRK09290.1-5"/>
    <property type="match status" value="1"/>
</dbReference>
<evidence type="ECO:0000313" key="8">
    <source>
        <dbReference type="EMBL" id="QZN94870.1"/>
    </source>
</evidence>
<sequence>MSSPWLSHFTAQSAAERVMWRCDTLAEISEDSDQLTRVYLSPQHLRANTCVGEWMREAGMQVWQDAVGNICGRYEGNLPDVPAVVLGSHLDTVRNAGRYDGMLGVLASIEVVRFLHQQQIRLPVALEIVGFGDEEGTRFGITLLGSRGLTGTWPESWLSCQDAQGISVSQALTQAGLCPEGIGRAARTPQSIAAYLEMHIEQGPCLEHDDAALGVVTAINGARRLNCVFQGTAGHAGTVPMTQRQDALAAAAQWMVAVEQLTQEQGAGLVATIGTLQCAPGAANVIPGEVRLTLDVRGPEEQALTTLLANLLSHGEQIVQARGCRFAAEEYYRIAPTRCDDGLQRLLREAVTQVQGRAPALPSGAGHDAIAIAERWPVGMLFVRCKGGISHHPDESITTADVGQALRAWLAVVLNFGENSDLRVGV</sequence>
<evidence type="ECO:0000256" key="3">
    <source>
        <dbReference type="ARBA" id="ARBA00011738"/>
    </source>
</evidence>
<dbReference type="Proteomes" id="UP000825886">
    <property type="component" value="Chromosome"/>
</dbReference>
<organism evidence="8 9">
    <name type="scientific">Symbiopectobacterium purcellii</name>
    <dbReference type="NCBI Taxonomy" id="2871826"/>
    <lineage>
        <taxon>Bacteria</taxon>
        <taxon>Pseudomonadati</taxon>
        <taxon>Pseudomonadota</taxon>
        <taxon>Gammaproteobacteria</taxon>
        <taxon>Enterobacterales</taxon>
        <taxon>Enterobacteriaceae</taxon>
    </lineage>
</organism>
<evidence type="ECO:0000259" key="7">
    <source>
        <dbReference type="Pfam" id="PF07687"/>
    </source>
</evidence>
<reference evidence="8 9" key="1">
    <citation type="submission" date="2021-08" db="EMBL/GenBank/DDBJ databases">
        <title>Culture and genomic analysis of Symbiopectobacterium purcellii sp. nov. gen. nov., isolated from the leafhopper Empoasca decipiens.</title>
        <authorList>
            <person name="Nadal-Jimenez P."/>
            <person name="Siozios S."/>
            <person name="Halliday N."/>
            <person name="Camara M."/>
            <person name="Hurst G.D.D."/>
        </authorList>
    </citation>
    <scope>NUCLEOTIDE SEQUENCE [LARGE SCALE GENOMIC DNA]</scope>
    <source>
        <strain evidence="8 9">SyEd1</strain>
    </source>
</reference>
<dbReference type="NCBIfam" id="NF006773">
    <property type="entry name" value="PRK09290.2-2"/>
    <property type="match status" value="1"/>
</dbReference>
<dbReference type="NCBIfam" id="TIGR01879">
    <property type="entry name" value="hydantase"/>
    <property type="match status" value="1"/>
</dbReference>
<dbReference type="PANTHER" id="PTHR32494:SF19">
    <property type="entry name" value="ALLANTOATE DEIMINASE-RELATED"/>
    <property type="match status" value="1"/>
</dbReference>
<gene>
    <name evidence="8" type="primary">hpxK</name>
    <name evidence="8" type="ORF">K6K13_16630</name>
</gene>
<evidence type="ECO:0000256" key="1">
    <source>
        <dbReference type="ARBA" id="ARBA00001936"/>
    </source>
</evidence>
<proteinExistence type="inferred from homology"/>
<dbReference type="NCBIfam" id="NF006775">
    <property type="entry name" value="PRK09290.2-5"/>
    <property type="match status" value="1"/>
</dbReference>
<dbReference type="Pfam" id="PF07687">
    <property type="entry name" value="M20_dimer"/>
    <property type="match status" value="1"/>
</dbReference>
<dbReference type="RefSeq" id="WP_222157983.1">
    <property type="nucleotide sequence ID" value="NZ_CP081864.1"/>
</dbReference>
<protein>
    <submittedName>
        <fullName evidence="8">Allantoate amidohydrolase</fullName>
    </submittedName>
</protein>
<dbReference type="InterPro" id="IPR010158">
    <property type="entry name" value="Amidase_Cbmase"/>
</dbReference>
<dbReference type="InterPro" id="IPR011650">
    <property type="entry name" value="Peptidase_M20_dimer"/>
</dbReference>
<feature type="domain" description="Peptidase M20 dimerisation" evidence="7">
    <location>
        <begin position="219"/>
        <end position="312"/>
    </location>
</feature>
<keyword evidence="9" id="KW-1185">Reference proteome</keyword>
<accession>A0ABX9AI77</accession>
<evidence type="ECO:0000313" key="9">
    <source>
        <dbReference type="Proteomes" id="UP000825886"/>
    </source>
</evidence>
<name>A0ABX9AI77_9ENTR</name>
<comment type="cofactor">
    <cofactor evidence="1">
        <name>Mn(2+)</name>
        <dbReference type="ChEBI" id="CHEBI:29035"/>
    </cofactor>
</comment>
<keyword evidence="6" id="KW-0464">Manganese</keyword>
<dbReference type="PANTHER" id="PTHR32494">
    <property type="entry name" value="ALLANTOATE DEIMINASE-RELATED"/>
    <property type="match status" value="1"/>
</dbReference>
<dbReference type="SUPFAM" id="SSF53187">
    <property type="entry name" value="Zn-dependent exopeptidases"/>
    <property type="match status" value="1"/>
</dbReference>
<comment type="subunit">
    <text evidence="3">Homodimer.</text>
</comment>
<evidence type="ECO:0000256" key="6">
    <source>
        <dbReference type="ARBA" id="ARBA00023211"/>
    </source>
</evidence>
<dbReference type="Pfam" id="PF01546">
    <property type="entry name" value="Peptidase_M20"/>
    <property type="match status" value="1"/>
</dbReference>
<dbReference type="InterPro" id="IPR002933">
    <property type="entry name" value="Peptidase_M20"/>
</dbReference>
<keyword evidence="4" id="KW-0479">Metal-binding</keyword>
<dbReference type="SUPFAM" id="SSF55031">
    <property type="entry name" value="Bacterial exopeptidase dimerisation domain"/>
    <property type="match status" value="1"/>
</dbReference>
<dbReference type="InterPro" id="IPR036264">
    <property type="entry name" value="Bact_exopeptidase_dim_dom"/>
</dbReference>
<keyword evidence="5" id="KW-0378">Hydrolase</keyword>
<dbReference type="EMBL" id="CP081864">
    <property type="protein sequence ID" value="QZN94870.1"/>
    <property type="molecule type" value="Genomic_DNA"/>
</dbReference>
<comment type="similarity">
    <text evidence="2">Belongs to the peptidase M20 family.</text>
</comment>
<evidence type="ECO:0000256" key="2">
    <source>
        <dbReference type="ARBA" id="ARBA00006153"/>
    </source>
</evidence>
<dbReference type="Gene3D" id="3.40.630.10">
    <property type="entry name" value="Zn peptidases"/>
    <property type="match status" value="1"/>
</dbReference>